<evidence type="ECO:0000313" key="1">
    <source>
        <dbReference type="EMBL" id="WRP16909.1"/>
    </source>
</evidence>
<accession>A0ABZ1BVU7</accession>
<dbReference type="Proteomes" id="UP001332192">
    <property type="component" value="Chromosome"/>
</dbReference>
<keyword evidence="2" id="KW-1185">Reference proteome</keyword>
<dbReference type="Gene3D" id="2.40.160.60">
    <property type="entry name" value="Outer membrane protein transport protein (OMPP1/FadL/TodX)"/>
    <property type="match status" value="1"/>
</dbReference>
<proteinExistence type="predicted"/>
<reference evidence="1 2" key="1">
    <citation type="journal article" date="2024" name="Front. Microbiol.">
        <title>Novel thermophilic genera Geochorda gen. nov. and Carboxydochorda gen. nov. from the deep terrestrial subsurface reveal the ecophysiological diversity in the class Limnochordia.</title>
        <authorList>
            <person name="Karnachuk O.V."/>
            <person name="Lukina A.P."/>
            <person name="Avakyan M.R."/>
            <person name="Kadnikov V.V."/>
            <person name="Begmatov S."/>
            <person name="Beletsky A.V."/>
            <person name="Vlasova K.G."/>
            <person name="Novikov A.A."/>
            <person name="Shcherbakova V.A."/>
            <person name="Mardanov A.V."/>
            <person name="Ravin N.V."/>
        </authorList>
    </citation>
    <scope>NUCLEOTIDE SEQUENCE [LARGE SCALE GENOMIC DNA]</scope>
    <source>
        <strain evidence="1 2">L945</strain>
    </source>
</reference>
<sequence length="305" mass="31588">MGLAWAWATAGTLAEQSPRVPEATALFEGMATTAAPDEPLRIFSNPAGPAFLEGMRWGVSATVGSGETARRNPAYVHAAGIAQGRDGEGWALWAKSGGRDAEVSLAPGAPASELAAGYTYAVTMSHSTGLGLDVHYRRVRVPLPGERGYPTRDDHYLGVDVGLVSALGDQLVAGLSVRRVLEVWQAGPGGPAESPGGSAGRIVLLTPTFHAGLGYQPNPYLIVEADASDLFNSTGHRAARGEVRLYPGRPVALRLGVEAASGSGTGWLAGLGVRMPGGNWAISYTYMGGEIYGGIHQLGLMTAAP</sequence>
<dbReference type="RefSeq" id="WP_324716181.1">
    <property type="nucleotide sequence ID" value="NZ_CP141615.1"/>
</dbReference>
<organism evidence="1 2">
    <name type="scientific">Carboxydichorda subterranea</name>
    <dbReference type="NCBI Taxonomy" id="3109565"/>
    <lineage>
        <taxon>Bacteria</taxon>
        <taxon>Bacillati</taxon>
        <taxon>Bacillota</taxon>
        <taxon>Limnochordia</taxon>
        <taxon>Limnochordales</taxon>
        <taxon>Geochordaceae</taxon>
        <taxon>Carboxydichorda</taxon>
    </lineage>
</organism>
<name>A0ABZ1BVU7_9FIRM</name>
<protein>
    <submittedName>
        <fullName evidence="1">Uncharacterized protein</fullName>
    </submittedName>
</protein>
<dbReference type="EMBL" id="CP141615">
    <property type="protein sequence ID" value="WRP16909.1"/>
    <property type="molecule type" value="Genomic_DNA"/>
</dbReference>
<evidence type="ECO:0000313" key="2">
    <source>
        <dbReference type="Proteomes" id="UP001332192"/>
    </source>
</evidence>
<gene>
    <name evidence="1" type="ORF">U7230_12575</name>
</gene>